<dbReference type="OrthoDB" id="5607838at2"/>
<protein>
    <submittedName>
        <fullName evidence="3">TolC family protein</fullName>
    </submittedName>
</protein>
<evidence type="ECO:0000313" key="4">
    <source>
        <dbReference type="Proteomes" id="UP000326287"/>
    </source>
</evidence>
<dbReference type="InterPro" id="IPR010131">
    <property type="entry name" value="MdtP/NodT-like"/>
</dbReference>
<dbReference type="SUPFAM" id="SSF56954">
    <property type="entry name" value="Outer membrane efflux proteins (OEP)"/>
    <property type="match status" value="1"/>
</dbReference>
<proteinExistence type="inferred from homology"/>
<dbReference type="Pfam" id="PF02321">
    <property type="entry name" value="OEP"/>
    <property type="match status" value="2"/>
</dbReference>
<dbReference type="EMBL" id="CP036422">
    <property type="protein sequence ID" value="QFU76373.1"/>
    <property type="molecule type" value="Genomic_DNA"/>
</dbReference>
<dbReference type="PANTHER" id="PTHR30203">
    <property type="entry name" value="OUTER MEMBRANE CATION EFFLUX PROTEIN"/>
    <property type="match status" value="1"/>
</dbReference>
<accession>A0A5P9NKI2</accession>
<evidence type="ECO:0000313" key="3">
    <source>
        <dbReference type="EMBL" id="QFU76373.1"/>
    </source>
</evidence>
<keyword evidence="4" id="KW-1185">Reference proteome</keyword>
<reference evidence="3 4" key="1">
    <citation type="submission" date="2019-02" db="EMBL/GenBank/DDBJ databases">
        <authorList>
            <person name="Li S.-H."/>
        </authorList>
    </citation>
    <scope>NUCLEOTIDE SEQUENCE [LARGE SCALE GENOMIC DNA]</scope>
    <source>
        <strain evidence="3 4">IMCC14385</strain>
    </source>
</reference>
<gene>
    <name evidence="3" type="ORF">EY643_12270</name>
</gene>
<evidence type="ECO:0000256" key="1">
    <source>
        <dbReference type="ARBA" id="ARBA00007613"/>
    </source>
</evidence>
<dbReference type="KEGG" id="halc:EY643_12270"/>
<dbReference type="AlphaFoldDB" id="A0A5P9NKI2"/>
<sequence>MACLLSNKLARFSIGSRARASRGRALFRLLMFCLVVNQSTNALASEARATESRLTARAAVLVALDDNPSLAAMQHRYEALQEVPSQVGSLPDPMVNINAMNFPTDSFDRDQEGMTQLQLGFSQVFPFPGKLDLKEEAATFDAIAAGYSVDEMRVRLANSVRTTWWQIHYLDRALETLEKNKELLRQFIAVAKTKYETGKGLQQDILLAQLELSKFIDQGIKLEALRKHQSIQLNTLMDRPASNNVVLAVIDPTAMPDILSETELFEIADEARPTLKQKETQVEAAQSRLELAKKDRYPDFKLGVMYGERTGDNPPFMGGSRADLLSVMIGAKIPIYSGRKQSRAISQKTAELAKNRYALIDEKGVVRAAIAAATTDYQRAQEQNKLFSKGIIPQAEQTVQSMLAAYQVSEVDFLNLVRSQMTLFNYELRYWKSVSEANQALSRLEAAVGKGSIYE</sequence>
<dbReference type="GO" id="GO:0015562">
    <property type="term" value="F:efflux transmembrane transporter activity"/>
    <property type="evidence" value="ECO:0007669"/>
    <property type="project" value="InterPro"/>
</dbReference>
<keyword evidence="2" id="KW-0732">Signal</keyword>
<organism evidence="3 4">
    <name type="scientific">Halioglobus maricola</name>
    <dbReference type="NCBI Taxonomy" id="2601894"/>
    <lineage>
        <taxon>Bacteria</taxon>
        <taxon>Pseudomonadati</taxon>
        <taxon>Pseudomonadota</taxon>
        <taxon>Gammaproteobacteria</taxon>
        <taxon>Cellvibrionales</taxon>
        <taxon>Halieaceae</taxon>
        <taxon>Halioglobus</taxon>
    </lineage>
</organism>
<feature type="chain" id="PRO_5024896623" evidence="2">
    <location>
        <begin position="45"/>
        <end position="455"/>
    </location>
</feature>
<evidence type="ECO:0000256" key="2">
    <source>
        <dbReference type="SAM" id="SignalP"/>
    </source>
</evidence>
<feature type="signal peptide" evidence="2">
    <location>
        <begin position="1"/>
        <end position="44"/>
    </location>
</feature>
<name>A0A5P9NKI2_9GAMM</name>
<dbReference type="PANTHER" id="PTHR30203:SF24">
    <property type="entry name" value="BLR4935 PROTEIN"/>
    <property type="match status" value="1"/>
</dbReference>
<dbReference type="Proteomes" id="UP000326287">
    <property type="component" value="Chromosome"/>
</dbReference>
<comment type="similarity">
    <text evidence="1">Belongs to the outer membrane factor (OMF) (TC 1.B.17) family.</text>
</comment>
<dbReference type="Gene3D" id="1.20.1600.10">
    <property type="entry name" value="Outer membrane efflux proteins (OEP)"/>
    <property type="match status" value="1"/>
</dbReference>
<dbReference type="InterPro" id="IPR003423">
    <property type="entry name" value="OMP_efflux"/>
</dbReference>